<accession>A0A5C3QGV7</accession>
<keyword evidence="3" id="KW-1185">Reference proteome</keyword>
<dbReference type="AlphaFoldDB" id="A0A5C3QGV7"/>
<keyword evidence="1" id="KW-0175">Coiled coil</keyword>
<dbReference type="SUPFAM" id="SSF81383">
    <property type="entry name" value="F-box domain"/>
    <property type="match status" value="1"/>
</dbReference>
<dbReference type="OrthoDB" id="3058771at2759"/>
<evidence type="ECO:0000313" key="3">
    <source>
        <dbReference type="Proteomes" id="UP000305067"/>
    </source>
</evidence>
<dbReference type="InterPro" id="IPR036047">
    <property type="entry name" value="F-box-like_dom_sf"/>
</dbReference>
<dbReference type="Proteomes" id="UP000305067">
    <property type="component" value="Unassembled WGS sequence"/>
</dbReference>
<sequence length="193" mass="22091">MYHDICQSCELAAFVGDMQDPPIYNQSLDFDPEEVAKGESAILTMQRDISAVKIALERLQAQKTRLELLLKKQVGCLSPIHRMPDELLLSLLQMTMHISPYEVLSKDGEARLSLNPERRTPRSTAAVCKRWRALAISSPQLWARVLHMHHRNGQRSGASKPAFWQRGVPLRTLVWLSNVPGRRISRWHHLNAR</sequence>
<protein>
    <submittedName>
        <fullName evidence="2">Uncharacterized protein</fullName>
    </submittedName>
</protein>
<organism evidence="2 3">
    <name type="scientific">Pterulicium gracile</name>
    <dbReference type="NCBI Taxonomy" id="1884261"/>
    <lineage>
        <taxon>Eukaryota</taxon>
        <taxon>Fungi</taxon>
        <taxon>Dikarya</taxon>
        <taxon>Basidiomycota</taxon>
        <taxon>Agaricomycotina</taxon>
        <taxon>Agaricomycetes</taxon>
        <taxon>Agaricomycetidae</taxon>
        <taxon>Agaricales</taxon>
        <taxon>Pleurotineae</taxon>
        <taxon>Pterulaceae</taxon>
        <taxon>Pterulicium</taxon>
    </lineage>
</organism>
<dbReference type="Gene3D" id="1.20.1280.50">
    <property type="match status" value="1"/>
</dbReference>
<evidence type="ECO:0000256" key="1">
    <source>
        <dbReference type="SAM" id="Coils"/>
    </source>
</evidence>
<proteinExistence type="predicted"/>
<dbReference type="EMBL" id="ML178834">
    <property type="protein sequence ID" value="TFK99398.1"/>
    <property type="molecule type" value="Genomic_DNA"/>
</dbReference>
<gene>
    <name evidence="2" type="ORF">BDV98DRAFT_180814</name>
</gene>
<name>A0A5C3QGV7_9AGAR</name>
<evidence type="ECO:0000313" key="2">
    <source>
        <dbReference type="EMBL" id="TFK99398.1"/>
    </source>
</evidence>
<reference evidence="2 3" key="1">
    <citation type="journal article" date="2019" name="Nat. Ecol. Evol.">
        <title>Megaphylogeny resolves global patterns of mushroom evolution.</title>
        <authorList>
            <person name="Varga T."/>
            <person name="Krizsan K."/>
            <person name="Foldi C."/>
            <person name="Dima B."/>
            <person name="Sanchez-Garcia M."/>
            <person name="Sanchez-Ramirez S."/>
            <person name="Szollosi G.J."/>
            <person name="Szarkandi J.G."/>
            <person name="Papp V."/>
            <person name="Albert L."/>
            <person name="Andreopoulos W."/>
            <person name="Angelini C."/>
            <person name="Antonin V."/>
            <person name="Barry K.W."/>
            <person name="Bougher N.L."/>
            <person name="Buchanan P."/>
            <person name="Buyck B."/>
            <person name="Bense V."/>
            <person name="Catcheside P."/>
            <person name="Chovatia M."/>
            <person name="Cooper J."/>
            <person name="Damon W."/>
            <person name="Desjardin D."/>
            <person name="Finy P."/>
            <person name="Geml J."/>
            <person name="Haridas S."/>
            <person name="Hughes K."/>
            <person name="Justo A."/>
            <person name="Karasinski D."/>
            <person name="Kautmanova I."/>
            <person name="Kiss B."/>
            <person name="Kocsube S."/>
            <person name="Kotiranta H."/>
            <person name="LaButti K.M."/>
            <person name="Lechner B.E."/>
            <person name="Liimatainen K."/>
            <person name="Lipzen A."/>
            <person name="Lukacs Z."/>
            <person name="Mihaltcheva S."/>
            <person name="Morgado L.N."/>
            <person name="Niskanen T."/>
            <person name="Noordeloos M.E."/>
            <person name="Ohm R.A."/>
            <person name="Ortiz-Santana B."/>
            <person name="Ovrebo C."/>
            <person name="Racz N."/>
            <person name="Riley R."/>
            <person name="Savchenko A."/>
            <person name="Shiryaev A."/>
            <person name="Soop K."/>
            <person name="Spirin V."/>
            <person name="Szebenyi C."/>
            <person name="Tomsovsky M."/>
            <person name="Tulloss R.E."/>
            <person name="Uehling J."/>
            <person name="Grigoriev I.V."/>
            <person name="Vagvolgyi C."/>
            <person name="Papp T."/>
            <person name="Martin F.M."/>
            <person name="Miettinen O."/>
            <person name="Hibbett D.S."/>
            <person name="Nagy L.G."/>
        </authorList>
    </citation>
    <scope>NUCLEOTIDE SEQUENCE [LARGE SCALE GENOMIC DNA]</scope>
    <source>
        <strain evidence="2 3">CBS 309.79</strain>
    </source>
</reference>
<feature type="coiled-coil region" evidence="1">
    <location>
        <begin position="42"/>
        <end position="69"/>
    </location>
</feature>